<feature type="compositionally biased region" description="Low complexity" evidence="1">
    <location>
        <begin position="28"/>
        <end position="39"/>
    </location>
</feature>
<reference evidence="3" key="1">
    <citation type="submission" date="2016-10" db="EMBL/GenBank/DDBJ databases">
        <authorList>
            <person name="Varghese N."/>
            <person name="Submissions S."/>
        </authorList>
    </citation>
    <scope>NUCLEOTIDE SEQUENCE [LARGE SCALE GENOMIC DNA]</scope>
    <source>
        <strain evidence="3">DSM 10146</strain>
    </source>
</reference>
<proteinExistence type="predicted"/>
<gene>
    <name evidence="2" type="ORF">SAMN04488105_107272</name>
</gene>
<keyword evidence="3" id="KW-1185">Reference proteome</keyword>
<evidence type="ECO:0000256" key="1">
    <source>
        <dbReference type="SAM" id="MobiDB-lite"/>
    </source>
</evidence>
<protein>
    <submittedName>
        <fullName evidence="2">Uncharacterized protein</fullName>
    </submittedName>
</protein>
<dbReference type="Proteomes" id="UP000198994">
    <property type="component" value="Unassembled WGS sequence"/>
</dbReference>
<organism evidence="2 3">
    <name type="scientific">Salipiger thiooxidans</name>
    <dbReference type="NCBI Taxonomy" id="282683"/>
    <lineage>
        <taxon>Bacteria</taxon>
        <taxon>Pseudomonadati</taxon>
        <taxon>Pseudomonadota</taxon>
        <taxon>Alphaproteobacteria</taxon>
        <taxon>Rhodobacterales</taxon>
        <taxon>Roseobacteraceae</taxon>
        <taxon>Salipiger</taxon>
    </lineage>
</organism>
<feature type="compositionally biased region" description="Low complexity" evidence="1">
    <location>
        <begin position="70"/>
        <end position="79"/>
    </location>
</feature>
<feature type="compositionally biased region" description="Basic residues" evidence="1">
    <location>
        <begin position="103"/>
        <end position="113"/>
    </location>
</feature>
<accession>A0A1G7FSR0</accession>
<evidence type="ECO:0000313" key="3">
    <source>
        <dbReference type="Proteomes" id="UP000198994"/>
    </source>
</evidence>
<feature type="compositionally biased region" description="Low complexity" evidence="1">
    <location>
        <begin position="51"/>
        <end position="63"/>
    </location>
</feature>
<evidence type="ECO:0000313" key="2">
    <source>
        <dbReference type="EMBL" id="SDE78812.1"/>
    </source>
</evidence>
<name>A0A1G7FSR0_9RHOB</name>
<feature type="region of interest" description="Disordered" evidence="1">
    <location>
        <begin position="28"/>
        <end position="156"/>
    </location>
</feature>
<sequence>MIDALGLALRHPRTAALGRLLRSRLLGSAWPAPGRPSSAPRRHGRKRPGSRRSAPSQRSAAARGTRGNRSRCAGAGCAARRCRRGPASRGRDSRYAAPVARCSSHHSQHRSWRRSPAPSAARQHNRSSREAGRHRRSGRRSDRWRACPSPSNGARGSIMALLIGGIPRFRLAQQPDPTENPDGRRNIHNALGRHRPLRRPVLLHRLPGRYPAPRRQRTADPET</sequence>
<feature type="compositionally biased region" description="Basic residues" evidence="1">
    <location>
        <begin position="40"/>
        <end position="50"/>
    </location>
</feature>
<dbReference type="AlphaFoldDB" id="A0A1G7FSR0"/>
<dbReference type="EMBL" id="FNAV01000007">
    <property type="protein sequence ID" value="SDE78812.1"/>
    <property type="molecule type" value="Genomic_DNA"/>
</dbReference>